<dbReference type="SMART" id="SM00327">
    <property type="entry name" value="VWA"/>
    <property type="match status" value="2"/>
</dbReference>
<dbReference type="AlphaFoldDB" id="A0A5C5ZT48"/>
<dbReference type="Gene3D" id="3.40.50.410">
    <property type="entry name" value="von Willebrand factor, type A domain"/>
    <property type="match status" value="1"/>
</dbReference>
<reference evidence="3 4" key="1">
    <citation type="submission" date="2019-02" db="EMBL/GenBank/DDBJ databases">
        <title>Deep-cultivation of Planctomycetes and their phenomic and genomic characterization uncovers novel biology.</title>
        <authorList>
            <person name="Wiegand S."/>
            <person name="Jogler M."/>
            <person name="Boedeker C."/>
            <person name="Pinto D."/>
            <person name="Vollmers J."/>
            <person name="Rivas-Marin E."/>
            <person name="Kohn T."/>
            <person name="Peeters S.H."/>
            <person name="Heuer A."/>
            <person name="Rast P."/>
            <person name="Oberbeckmann S."/>
            <person name="Bunk B."/>
            <person name="Jeske O."/>
            <person name="Meyerdierks A."/>
            <person name="Storesund J.E."/>
            <person name="Kallscheuer N."/>
            <person name="Luecker S."/>
            <person name="Lage O.M."/>
            <person name="Pohl T."/>
            <person name="Merkel B.J."/>
            <person name="Hornburger P."/>
            <person name="Mueller R.-W."/>
            <person name="Bruemmer F."/>
            <person name="Labrenz M."/>
            <person name="Spormann A.M."/>
            <person name="Op Den Camp H."/>
            <person name="Overmann J."/>
            <person name="Amann R."/>
            <person name="Jetten M.S.M."/>
            <person name="Mascher T."/>
            <person name="Medema M.H."/>
            <person name="Devos D.P."/>
            <person name="Kaster A.-K."/>
            <person name="Ovreas L."/>
            <person name="Rohde M."/>
            <person name="Galperin M.Y."/>
            <person name="Jogler C."/>
        </authorList>
    </citation>
    <scope>NUCLEOTIDE SEQUENCE [LARGE SCALE GENOMIC DNA]</scope>
    <source>
        <strain evidence="3 4">Mal64</strain>
    </source>
</reference>
<comment type="caution">
    <text evidence="3">The sequence shown here is derived from an EMBL/GenBank/DDBJ whole genome shotgun (WGS) entry which is preliminary data.</text>
</comment>
<organism evidence="3 4">
    <name type="scientific">Pseudobythopirellula maris</name>
    <dbReference type="NCBI Taxonomy" id="2527991"/>
    <lineage>
        <taxon>Bacteria</taxon>
        <taxon>Pseudomonadati</taxon>
        <taxon>Planctomycetota</taxon>
        <taxon>Planctomycetia</taxon>
        <taxon>Pirellulales</taxon>
        <taxon>Lacipirellulaceae</taxon>
        <taxon>Pseudobythopirellula</taxon>
    </lineage>
</organism>
<feature type="transmembrane region" description="Helical" evidence="1">
    <location>
        <begin position="38"/>
        <end position="57"/>
    </location>
</feature>
<dbReference type="SUPFAM" id="SSF52317">
    <property type="entry name" value="Class I glutamine amidotransferase-like"/>
    <property type="match status" value="1"/>
</dbReference>
<feature type="domain" description="VWFA" evidence="2">
    <location>
        <begin position="414"/>
        <end position="594"/>
    </location>
</feature>
<dbReference type="EMBL" id="SJPQ01000001">
    <property type="protein sequence ID" value="TWT90197.1"/>
    <property type="molecule type" value="Genomic_DNA"/>
</dbReference>
<dbReference type="CDD" id="cd00198">
    <property type="entry name" value="vWFA"/>
    <property type="match status" value="1"/>
</dbReference>
<dbReference type="Pfam" id="PF13768">
    <property type="entry name" value="VWA_3"/>
    <property type="match status" value="1"/>
</dbReference>
<dbReference type="Proteomes" id="UP000315440">
    <property type="component" value="Unassembled WGS sequence"/>
</dbReference>
<dbReference type="Pfam" id="PF00092">
    <property type="entry name" value="VWA"/>
    <property type="match status" value="1"/>
</dbReference>
<dbReference type="SUPFAM" id="SSF53300">
    <property type="entry name" value="vWA-like"/>
    <property type="match status" value="2"/>
</dbReference>
<proteinExistence type="predicted"/>
<protein>
    <submittedName>
        <fullName evidence="3">von Willebrand factor type A domain protein</fullName>
    </submittedName>
</protein>
<dbReference type="InterPro" id="IPR029062">
    <property type="entry name" value="Class_I_gatase-like"/>
</dbReference>
<evidence type="ECO:0000256" key="1">
    <source>
        <dbReference type="SAM" id="Phobius"/>
    </source>
</evidence>
<evidence type="ECO:0000313" key="4">
    <source>
        <dbReference type="Proteomes" id="UP000315440"/>
    </source>
</evidence>
<dbReference type="RefSeq" id="WP_146396774.1">
    <property type="nucleotide sequence ID" value="NZ_SJPQ01000001.1"/>
</dbReference>
<dbReference type="InterPro" id="IPR010768">
    <property type="entry name" value="GATase1-like"/>
</dbReference>
<keyword evidence="1" id="KW-0812">Transmembrane</keyword>
<dbReference type="PROSITE" id="PS50234">
    <property type="entry name" value="VWFA"/>
    <property type="match status" value="1"/>
</dbReference>
<dbReference type="Pfam" id="PF07090">
    <property type="entry name" value="GATase1_like"/>
    <property type="match status" value="1"/>
</dbReference>
<dbReference type="Gene3D" id="3.40.50.880">
    <property type="match status" value="2"/>
</dbReference>
<accession>A0A5C5ZT48</accession>
<name>A0A5C5ZT48_9BACT</name>
<evidence type="ECO:0000313" key="3">
    <source>
        <dbReference type="EMBL" id="TWT90197.1"/>
    </source>
</evidence>
<evidence type="ECO:0000259" key="2">
    <source>
        <dbReference type="PROSITE" id="PS50234"/>
    </source>
</evidence>
<dbReference type="PANTHER" id="PTHR37947">
    <property type="entry name" value="BLL2462 PROTEIN"/>
    <property type="match status" value="1"/>
</dbReference>
<feature type="transmembrane region" description="Helical" evidence="1">
    <location>
        <begin position="6"/>
        <end position="26"/>
    </location>
</feature>
<sequence>MELLSLEPLIWLSAILLLVAALRYSLVDLPMWRQALSVGLRALAIVALVLGLCRPYWLSPGEDLHVNFLVDVSDSVDPDAIDNAADRVAASIEALHPGDGWSLFAVGAEARPLDSPERLKELTAGWREGGPSGGMRGESRLAEAMLETRLAFPAGKTRRVVLMTDGRETAGALHGAIDQLAEERTDVRLARLDTLAEAEASVVSFEAASPIAYQGEVIRLRAKAAANRTMQAEARLVRDGVVESKRTITLKPGEPTPVDFDVEARSAGAARYSVEIVPEEDRFPLNNRASTAVEVRGKPRLLVLHEKPRDMRPLRRALEQQGLELDVRGRLGLPGSIEEMLAFEAIVLADLPATDLSPRQMDALKRYVIDYGGALAMLGSENSFGLGGYFKTPVEEVLPLVSRFEKEKEKPSLAMVLVIDKSGSMQGAPIALARQAAKAAAELLSLRDLIGVVGFDGQPHTISELRSAGDIDAIHGSIDSLQAGGGTYLYPAMVQARDMLETAPAKIRHMIVLSDGHTQPADHHSLAQEASDAGVTVSTVALGAADKQLLASIADIGHGRYYETDDPSNVPQIFTKETMQASKSAIKEDLYAAVRTGDHPMLSGFGEDDLPFSLGYVMTEAKPTAQLLLAAETGDPLLAVGRYGLGTGLAFTCDLTERWGGEWLAWGDCGKFWAQVIRGVLRKAYAEGLLVHAEAHGELWRIDVTRRDESGAPVGGLVWDAAVTDQYGAQTPVEVHEVGLGRYSAEVPLGGAERLSMRLLDTEFGKLKVLHWQRPYPAEYALLSKADPSLEGLAGFSPDTLREGLEPEPQREPVAPYCYFTALALLLAGVLVRRL</sequence>
<dbReference type="OrthoDB" id="9781333at2"/>
<keyword evidence="1" id="KW-0472">Membrane</keyword>
<dbReference type="InterPro" id="IPR002035">
    <property type="entry name" value="VWF_A"/>
</dbReference>
<dbReference type="InterPro" id="IPR036465">
    <property type="entry name" value="vWFA_dom_sf"/>
</dbReference>
<keyword evidence="4" id="KW-1185">Reference proteome</keyword>
<gene>
    <name evidence="3" type="ORF">Mal64_05810</name>
</gene>
<dbReference type="PANTHER" id="PTHR37947:SF2">
    <property type="entry name" value="VON WILLEBRAND FACTOR TYPE A"/>
    <property type="match status" value="1"/>
</dbReference>
<keyword evidence="1" id="KW-1133">Transmembrane helix</keyword>